<keyword evidence="2" id="KW-1133">Transmembrane helix</keyword>
<dbReference type="RefSeq" id="WP_348759442.1">
    <property type="nucleotide sequence ID" value="NZ_OZ026884.1"/>
</dbReference>
<evidence type="ECO:0000313" key="5">
    <source>
        <dbReference type="Proteomes" id="UP001497493"/>
    </source>
</evidence>
<protein>
    <recommendedName>
        <fullName evidence="3">DUF883 domain-containing protein</fullName>
    </recommendedName>
</protein>
<accession>A0ABM9NH69</accession>
<evidence type="ECO:0000256" key="2">
    <source>
        <dbReference type="SAM" id="Phobius"/>
    </source>
</evidence>
<proteinExistence type="predicted"/>
<keyword evidence="1" id="KW-0175">Coiled coil</keyword>
<feature type="domain" description="DUF883" evidence="3">
    <location>
        <begin position="62"/>
        <end position="90"/>
    </location>
</feature>
<dbReference type="EMBL" id="OZ026884">
    <property type="protein sequence ID" value="CAL1239920.1"/>
    <property type="molecule type" value="Genomic_DNA"/>
</dbReference>
<name>A0ABM9NH69_9GAMM</name>
<evidence type="ECO:0000259" key="3">
    <source>
        <dbReference type="Pfam" id="PF19029"/>
    </source>
</evidence>
<keyword evidence="2" id="KW-0472">Membrane</keyword>
<dbReference type="PANTHER" id="PTHR35893">
    <property type="entry name" value="INNER MEMBRANE PROTEIN-RELATED"/>
    <property type="match status" value="1"/>
</dbReference>
<organism evidence="4 5">
    <name type="scientific">Candidatus Methylocalor cossyra</name>
    <dbReference type="NCBI Taxonomy" id="3108543"/>
    <lineage>
        <taxon>Bacteria</taxon>
        <taxon>Pseudomonadati</taxon>
        <taxon>Pseudomonadota</taxon>
        <taxon>Gammaproteobacteria</taxon>
        <taxon>Methylococcales</taxon>
        <taxon>Methylococcaceae</taxon>
        <taxon>Candidatus Methylocalor</taxon>
    </lineage>
</organism>
<feature type="transmembrane region" description="Helical" evidence="2">
    <location>
        <begin position="70"/>
        <end position="88"/>
    </location>
</feature>
<dbReference type="InterPro" id="IPR043605">
    <property type="entry name" value="DUF883_C"/>
</dbReference>
<keyword evidence="5" id="KW-1185">Reference proteome</keyword>
<feature type="coiled-coil region" evidence="1">
    <location>
        <begin position="7"/>
        <end position="34"/>
    </location>
</feature>
<evidence type="ECO:0000256" key="1">
    <source>
        <dbReference type="SAM" id="Coils"/>
    </source>
</evidence>
<dbReference type="PANTHER" id="PTHR35893:SF3">
    <property type="entry name" value="INNER MEMBRANE PROTEIN"/>
    <property type="match status" value="1"/>
</dbReference>
<gene>
    <name evidence="4" type="ORF">MECH1_V1_1144</name>
</gene>
<evidence type="ECO:0000313" key="4">
    <source>
        <dbReference type="EMBL" id="CAL1239920.1"/>
    </source>
</evidence>
<dbReference type="Pfam" id="PF19029">
    <property type="entry name" value="DUF883_C"/>
    <property type="match status" value="1"/>
</dbReference>
<dbReference type="Proteomes" id="UP001497493">
    <property type="component" value="Chromosome"/>
</dbReference>
<sequence>MATDEISAELRQDLATLKADLNALMETVRELSAEQGRAVYGRLRETGDKARAQVQAAQDSVERYVEARPLSSILVAFGVGFVVGTLLGSRR</sequence>
<keyword evidence="2" id="KW-0812">Transmembrane</keyword>
<dbReference type="InterPro" id="IPR010279">
    <property type="entry name" value="YqjD/ElaB"/>
</dbReference>
<reference evidence="4 5" key="1">
    <citation type="submission" date="2024-04" db="EMBL/GenBank/DDBJ databases">
        <authorList>
            <person name="Cremers G."/>
        </authorList>
    </citation>
    <scope>NUCLEOTIDE SEQUENCE [LARGE SCALE GENOMIC DNA]</scope>
    <source>
        <strain evidence="4">MeCH1-AG</strain>
    </source>
</reference>